<name>A0A7W7IN71_9CAUL</name>
<dbReference type="AlphaFoldDB" id="A0A7W7IN71"/>
<dbReference type="RefSeq" id="WP_184268049.1">
    <property type="nucleotide sequence ID" value="NZ_JACHKY010000002.1"/>
</dbReference>
<keyword evidence="2" id="KW-1185">Reference proteome</keyword>
<dbReference type="Proteomes" id="UP000539957">
    <property type="component" value="Unassembled WGS sequence"/>
</dbReference>
<accession>A0A7W7IN71</accession>
<sequence>MARQSRISTRLSAASLVHLGAPRLADLLIEAGAGNANLKRRLRLELAAEVGADALALEIDKRLSALAAARTRVSWRKRGELIDDLNVHRLMIVERLAREAPGEALAVLVRWFDLYPGLVARVKDTKGELAAAFEAAAPDLFTLAEATNDGSFRDLADALARHPQDYSRWIAAAGEALAPDTARRMIDHLEVSATKSPAGRNLVRRLADRAQDLDLWLSLVTPEQAASPDIAADIARRLLGAGRTAEARAALEAALSPSPLNRRWTLGGKPKDGAPRLTTAWEAASIDLLDAEGSRQEAQDLRWSLFERDLSASVLRDFLSRLPDFDDVEALDRAFAYAAKHPDFEAAMRLLMDWPAHREAAALVLSRPREARQTRAMSGDWASRLVQRFPEASEILSG</sequence>
<reference evidence="1 2" key="1">
    <citation type="submission" date="2020-08" db="EMBL/GenBank/DDBJ databases">
        <title>Functional genomics of gut bacteria from endangered species of beetles.</title>
        <authorList>
            <person name="Carlos-Shanley C."/>
        </authorList>
    </citation>
    <scope>NUCLEOTIDE SEQUENCE [LARGE SCALE GENOMIC DNA]</scope>
    <source>
        <strain evidence="1 2">S00123</strain>
    </source>
</reference>
<dbReference type="Pfam" id="PF21810">
    <property type="entry name" value="DUF6880"/>
    <property type="match status" value="2"/>
</dbReference>
<protein>
    <submittedName>
        <fullName evidence="1">Uncharacterized protein</fullName>
    </submittedName>
</protein>
<dbReference type="InterPro" id="IPR049245">
    <property type="entry name" value="DUF6880"/>
</dbReference>
<organism evidence="1 2">
    <name type="scientific">Brevundimonas bullata</name>
    <dbReference type="NCBI Taxonomy" id="13160"/>
    <lineage>
        <taxon>Bacteria</taxon>
        <taxon>Pseudomonadati</taxon>
        <taxon>Pseudomonadota</taxon>
        <taxon>Alphaproteobacteria</taxon>
        <taxon>Caulobacterales</taxon>
        <taxon>Caulobacteraceae</taxon>
        <taxon>Brevundimonas</taxon>
    </lineage>
</organism>
<gene>
    <name evidence="1" type="ORF">HNP32_001164</name>
</gene>
<evidence type="ECO:0000313" key="2">
    <source>
        <dbReference type="Proteomes" id="UP000539957"/>
    </source>
</evidence>
<dbReference type="EMBL" id="JACHKY010000002">
    <property type="protein sequence ID" value="MBB4797440.1"/>
    <property type="molecule type" value="Genomic_DNA"/>
</dbReference>
<evidence type="ECO:0000313" key="1">
    <source>
        <dbReference type="EMBL" id="MBB4797440.1"/>
    </source>
</evidence>
<comment type="caution">
    <text evidence="1">The sequence shown here is derived from an EMBL/GenBank/DDBJ whole genome shotgun (WGS) entry which is preliminary data.</text>
</comment>
<proteinExistence type="predicted"/>